<reference evidence="1 2" key="1">
    <citation type="submission" date="2017-11" db="EMBL/GenBank/DDBJ databases">
        <authorList>
            <person name="Founou R.C."/>
            <person name="Founou L."/>
            <person name="Allam M."/>
            <person name="Ismail A."/>
            <person name="Essack S.Y."/>
        </authorList>
    </citation>
    <scope>NUCLEOTIDE SEQUENCE [LARGE SCALE GENOMIC DNA]</scope>
    <source>
        <strain evidence="1 2">G811N2B1</strain>
    </source>
</reference>
<dbReference type="AlphaFoldDB" id="A0A7Z1N806"/>
<gene>
    <name evidence="1" type="ORF">CV019_04630</name>
</gene>
<dbReference type="PANTHER" id="PTHR42773:SF1">
    <property type="entry name" value="METALLO-BETA-LACTAMASE FAMILY PROTEIN"/>
    <property type="match status" value="1"/>
</dbReference>
<dbReference type="SUPFAM" id="SSF56281">
    <property type="entry name" value="Metallo-hydrolase/oxidoreductase"/>
    <property type="match status" value="1"/>
</dbReference>
<evidence type="ECO:0008006" key="3">
    <source>
        <dbReference type="Google" id="ProtNLM"/>
    </source>
</evidence>
<accession>A0A7Z1N806</accession>
<organism evidence="1 2">
    <name type="scientific">Staphylococcus haemolyticus</name>
    <dbReference type="NCBI Taxonomy" id="1283"/>
    <lineage>
        <taxon>Bacteria</taxon>
        <taxon>Bacillati</taxon>
        <taxon>Bacillota</taxon>
        <taxon>Bacilli</taxon>
        <taxon>Bacillales</taxon>
        <taxon>Staphylococcaceae</taxon>
        <taxon>Staphylococcus</taxon>
    </lineage>
</organism>
<dbReference type="EMBL" id="PGWX01000235">
    <property type="protein sequence ID" value="PPJ76082.1"/>
    <property type="molecule type" value="Genomic_DNA"/>
</dbReference>
<sequence>MLERPEGNIVIYHSSGLNEVVTDIQLLGGASCVLMNHEHESVGGTPSIDIPFWIHRDDVAAINRTVLIDGQFEQRETIADDLEVIPTPGHTSGTTMFLWDNDEHRFLFTEAFLCVDDGE</sequence>
<evidence type="ECO:0000313" key="2">
    <source>
        <dbReference type="Proteomes" id="UP000238153"/>
    </source>
</evidence>
<dbReference type="Gene3D" id="3.60.15.10">
    <property type="entry name" value="Ribonuclease Z/Hydroxyacylglutathione hydrolase-like"/>
    <property type="match status" value="1"/>
</dbReference>
<protein>
    <recommendedName>
        <fullName evidence="3">Metallo-beta-lactamase domain-containing protein</fullName>
    </recommendedName>
</protein>
<dbReference type="RefSeq" id="WP_104411213.1">
    <property type="nucleotide sequence ID" value="NZ_PGWX01000235.1"/>
</dbReference>
<dbReference type="Proteomes" id="UP000238153">
    <property type="component" value="Unassembled WGS sequence"/>
</dbReference>
<evidence type="ECO:0000313" key="1">
    <source>
        <dbReference type="EMBL" id="PPJ76082.1"/>
    </source>
</evidence>
<name>A0A7Z1N806_STAHA</name>
<comment type="caution">
    <text evidence="1">The sequence shown here is derived from an EMBL/GenBank/DDBJ whole genome shotgun (WGS) entry which is preliminary data.</text>
</comment>
<dbReference type="PANTHER" id="PTHR42773">
    <property type="entry name" value="METALLO-BETA-LACTAMASE-RELATED"/>
    <property type="match status" value="1"/>
</dbReference>
<proteinExistence type="predicted"/>
<dbReference type="InterPro" id="IPR036866">
    <property type="entry name" value="RibonucZ/Hydroxyglut_hydro"/>
</dbReference>